<evidence type="ECO:0000259" key="9">
    <source>
        <dbReference type="Pfam" id="PF06441"/>
    </source>
</evidence>
<feature type="active site" description="Proton donor" evidence="7">
    <location>
        <position position="351"/>
    </location>
</feature>
<keyword evidence="6" id="KW-0472">Membrane</keyword>
<dbReference type="AlphaFoldDB" id="A0AAV8WFF8"/>
<dbReference type="Proteomes" id="UP001159042">
    <property type="component" value="Unassembled WGS sequence"/>
</dbReference>
<feature type="signal peptide" evidence="8">
    <location>
        <begin position="1"/>
        <end position="18"/>
    </location>
</feature>
<dbReference type="PANTHER" id="PTHR21661:SF35">
    <property type="entry name" value="EPOXIDE HYDROLASE"/>
    <property type="match status" value="1"/>
</dbReference>
<name>A0AAV8WFF8_9CUCU</name>
<comment type="subcellular location">
    <subcellularLocation>
        <location evidence="6">Endoplasmic reticulum membrane</location>
    </subcellularLocation>
    <subcellularLocation>
        <location evidence="2">Microsome membrane</location>
        <topology evidence="2">Single-pass membrane protein</topology>
    </subcellularLocation>
</comment>
<dbReference type="InterPro" id="IPR010497">
    <property type="entry name" value="Epoxide_hydro_N"/>
</dbReference>
<evidence type="ECO:0000256" key="8">
    <source>
        <dbReference type="SAM" id="SignalP"/>
    </source>
</evidence>
<reference evidence="10 11" key="1">
    <citation type="journal article" date="2023" name="Insect Mol. Biol.">
        <title>Genome sequencing provides insights into the evolution of gene families encoding plant cell wall-degrading enzymes in longhorned beetles.</title>
        <authorList>
            <person name="Shin N.R."/>
            <person name="Okamura Y."/>
            <person name="Kirsch R."/>
            <person name="Pauchet Y."/>
        </authorList>
    </citation>
    <scope>NUCLEOTIDE SEQUENCE [LARGE SCALE GENOMIC DNA]</scope>
    <source>
        <strain evidence="10">EAD_L_NR</strain>
    </source>
</reference>
<feature type="active site" description="Proton acceptor" evidence="7">
    <location>
        <position position="410"/>
    </location>
</feature>
<protein>
    <recommendedName>
        <fullName evidence="6">Epoxide hydrolase</fullName>
        <ecNumber evidence="6">3.3.2.9</ecNumber>
    </recommendedName>
</protein>
<dbReference type="PIRSF" id="PIRSF001112">
    <property type="entry name" value="Epoxide_hydrolase"/>
    <property type="match status" value="1"/>
</dbReference>
<comment type="function">
    <text evidence="6">Catalyzes juvenile hormone hydrolysis.</text>
</comment>
<keyword evidence="5 6" id="KW-0378">Hydrolase</keyword>
<dbReference type="InterPro" id="IPR029058">
    <property type="entry name" value="AB_hydrolase_fold"/>
</dbReference>
<evidence type="ECO:0000313" key="11">
    <source>
        <dbReference type="Proteomes" id="UP001159042"/>
    </source>
</evidence>
<sequence length="433" mass="49848">MEVVLVLILGLFHTFVLHLLTGTPEFPKFEETRWDDGKRCNRDDDSKIHPFRVSVSQQDIEDIHLRLNISRPSMPPLQDTQHRYGLNPLLLRDILGIIRTQYNFTERQEFLNQYPQFTTKIQGLIVHFLHVKPRNPANLPVYPLLLLHGWPSSVREFYEMIPTLTTEVNRSFLFELVIPSLVALVFWLLMRRLYHETFYVHGSDWGALVATDMATLYPDSVLGLHSNFCFSLRYISLVKIALGSWFPSLFVKEVEFRDKLYPLSSLARFYLAESGYLHIQGTKPDTIGMALDNSLEGLLAFILEKVSVGSNKHNIHLPGAGLDKFSLTALLDTILFYYWLPKTATTAARFYAENLNIKAFKEGLHNIPMNKKVPCGCVFFEYEFLYQPKSILTDKFVNLVHYTTYKSVGHFAALERSDILVEDIASFVSKTIT</sequence>
<dbReference type="PANTHER" id="PTHR21661">
    <property type="entry name" value="EPOXIDE HYDROLASE 1-RELATED"/>
    <property type="match status" value="1"/>
</dbReference>
<gene>
    <name evidence="10" type="ORF">NQ315_001372</name>
</gene>
<evidence type="ECO:0000256" key="7">
    <source>
        <dbReference type="PIRSR" id="PIRSR001112-1"/>
    </source>
</evidence>
<organism evidence="10 11">
    <name type="scientific">Exocentrus adspersus</name>
    <dbReference type="NCBI Taxonomy" id="1586481"/>
    <lineage>
        <taxon>Eukaryota</taxon>
        <taxon>Metazoa</taxon>
        <taxon>Ecdysozoa</taxon>
        <taxon>Arthropoda</taxon>
        <taxon>Hexapoda</taxon>
        <taxon>Insecta</taxon>
        <taxon>Pterygota</taxon>
        <taxon>Neoptera</taxon>
        <taxon>Endopterygota</taxon>
        <taxon>Coleoptera</taxon>
        <taxon>Polyphaga</taxon>
        <taxon>Cucujiformia</taxon>
        <taxon>Chrysomeloidea</taxon>
        <taxon>Cerambycidae</taxon>
        <taxon>Lamiinae</taxon>
        <taxon>Acanthocinini</taxon>
        <taxon>Exocentrus</taxon>
    </lineage>
</organism>
<dbReference type="EC" id="3.3.2.9" evidence="6"/>
<dbReference type="EMBL" id="JANEYG010000002">
    <property type="protein sequence ID" value="KAJ8925186.1"/>
    <property type="molecule type" value="Genomic_DNA"/>
</dbReference>
<dbReference type="Pfam" id="PF06441">
    <property type="entry name" value="EHN"/>
    <property type="match status" value="1"/>
</dbReference>
<evidence type="ECO:0000256" key="2">
    <source>
        <dbReference type="ARBA" id="ARBA00004111"/>
    </source>
</evidence>
<evidence type="ECO:0000256" key="4">
    <source>
        <dbReference type="ARBA" id="ARBA00022797"/>
    </source>
</evidence>
<evidence type="ECO:0000256" key="1">
    <source>
        <dbReference type="ARBA" id="ARBA00000221"/>
    </source>
</evidence>
<keyword evidence="4 6" id="KW-0058">Aromatic hydrocarbons catabolism</keyword>
<evidence type="ECO:0000256" key="6">
    <source>
        <dbReference type="PIRNR" id="PIRNR001112"/>
    </source>
</evidence>
<evidence type="ECO:0000256" key="5">
    <source>
        <dbReference type="ARBA" id="ARBA00022801"/>
    </source>
</evidence>
<dbReference type="SUPFAM" id="SSF53474">
    <property type="entry name" value="alpha/beta-Hydrolases"/>
    <property type="match status" value="1"/>
</dbReference>
<dbReference type="InterPro" id="IPR000639">
    <property type="entry name" value="Epox_hydrolase-like"/>
</dbReference>
<dbReference type="GO" id="GO:0005789">
    <property type="term" value="C:endoplasmic reticulum membrane"/>
    <property type="evidence" value="ECO:0007669"/>
    <property type="project" value="UniProtKB-SubCell"/>
</dbReference>
<feature type="active site" description="Nucleophile" evidence="7">
    <location>
        <position position="204"/>
    </location>
</feature>
<proteinExistence type="inferred from homology"/>
<feature type="domain" description="Epoxide hydrolase N-terminal" evidence="9">
    <location>
        <begin position="48"/>
        <end position="157"/>
    </location>
</feature>
<comment type="catalytic activity">
    <reaction evidence="1 6">
        <text>1-(4-methoxyphenyl)-N-methyl-N-[(3-methyloxetan-3-yl)methyl]methanamine + H2O = 2-{[(4-methoxybenzyl)(methyl)amino]methyl}-2-methylpropane-1,3-diol</text>
        <dbReference type="Rhea" id="RHEA:55764"/>
        <dbReference type="ChEBI" id="CHEBI:15377"/>
        <dbReference type="ChEBI" id="CHEBI:139161"/>
        <dbReference type="ChEBI" id="CHEBI:139164"/>
        <dbReference type="EC" id="3.3.2.9"/>
    </reaction>
</comment>
<feature type="chain" id="PRO_5043843799" description="Epoxide hydrolase" evidence="8">
    <location>
        <begin position="19"/>
        <end position="433"/>
    </location>
</feature>
<evidence type="ECO:0000313" key="10">
    <source>
        <dbReference type="EMBL" id="KAJ8925186.1"/>
    </source>
</evidence>
<keyword evidence="6" id="KW-0256">Endoplasmic reticulum</keyword>
<dbReference type="GO" id="GO:0033961">
    <property type="term" value="F:cis-stilbene-oxide hydrolase activity"/>
    <property type="evidence" value="ECO:0007669"/>
    <property type="project" value="UniProtKB-UniRule"/>
</dbReference>
<dbReference type="GO" id="GO:0097176">
    <property type="term" value="P:epoxide metabolic process"/>
    <property type="evidence" value="ECO:0007669"/>
    <property type="project" value="TreeGrafter"/>
</dbReference>
<dbReference type="InterPro" id="IPR016292">
    <property type="entry name" value="Epoxide_hydrolase"/>
</dbReference>
<accession>A0AAV8WFF8</accession>
<keyword evidence="8" id="KW-0732">Signal</keyword>
<comment type="caution">
    <text evidence="10">The sequence shown here is derived from an EMBL/GenBank/DDBJ whole genome shotgun (WGS) entry which is preliminary data.</text>
</comment>
<dbReference type="Gene3D" id="3.40.50.1820">
    <property type="entry name" value="alpha/beta hydrolase"/>
    <property type="match status" value="1"/>
</dbReference>
<comment type="similarity">
    <text evidence="3 6">Belongs to the peptidase S33 family.</text>
</comment>
<dbReference type="PRINTS" id="PR00412">
    <property type="entry name" value="EPOXHYDRLASE"/>
</dbReference>
<evidence type="ECO:0000256" key="3">
    <source>
        <dbReference type="ARBA" id="ARBA00010088"/>
    </source>
</evidence>
<comment type="catalytic activity">
    <reaction evidence="6">
        <text>cis-stilbene oxide + H2O = (1R,2R)-hydrobenzoin</text>
        <dbReference type="Rhea" id="RHEA:23900"/>
        <dbReference type="ChEBI" id="CHEBI:15377"/>
        <dbReference type="ChEBI" id="CHEBI:50004"/>
        <dbReference type="ChEBI" id="CHEBI:50014"/>
        <dbReference type="EC" id="3.3.2.9"/>
    </reaction>
</comment>
<keyword evidence="11" id="KW-1185">Reference proteome</keyword>